<dbReference type="Gene3D" id="3.30.470.20">
    <property type="entry name" value="ATP-grasp fold, B domain"/>
    <property type="match status" value="1"/>
</dbReference>
<protein>
    <submittedName>
        <fullName evidence="4">Trans-feruloyl-CoA synthase FCS1</fullName>
        <ecNumber evidence="4">6.2.1.34</ecNumber>
    </submittedName>
</protein>
<dbReference type="InterPro" id="IPR043938">
    <property type="entry name" value="Ligase_CoA_dom"/>
</dbReference>
<dbReference type="InterPro" id="IPR032875">
    <property type="entry name" value="Succ_CoA_lig_flav_dom"/>
</dbReference>
<evidence type="ECO:0000313" key="4">
    <source>
        <dbReference type="EMBL" id="CAB3937778.1"/>
    </source>
</evidence>
<keyword evidence="2" id="KW-0547">Nucleotide-binding</keyword>
<evidence type="ECO:0000256" key="1">
    <source>
        <dbReference type="ARBA" id="ARBA00060888"/>
    </source>
</evidence>
<keyword evidence="2" id="KW-0067">ATP-binding</keyword>
<dbReference type="Pfam" id="PF19045">
    <property type="entry name" value="Ligase_CoA_2"/>
    <property type="match status" value="1"/>
</dbReference>
<keyword evidence="4" id="KW-0436">Ligase</keyword>
<dbReference type="InterPro" id="IPR016102">
    <property type="entry name" value="Succinyl-CoA_synth-like"/>
</dbReference>
<dbReference type="PROSITE" id="PS50975">
    <property type="entry name" value="ATP_GRASP"/>
    <property type="match status" value="1"/>
</dbReference>
<proteinExistence type="inferred from homology"/>
<dbReference type="Gene3D" id="3.40.50.720">
    <property type="entry name" value="NAD(P)-binding Rossmann-like Domain"/>
    <property type="match status" value="1"/>
</dbReference>
<dbReference type="Pfam" id="PF13380">
    <property type="entry name" value="CoA_binding_2"/>
    <property type="match status" value="1"/>
</dbReference>
<dbReference type="Pfam" id="PF13549">
    <property type="entry name" value="ATP-grasp_5"/>
    <property type="match status" value="1"/>
</dbReference>
<dbReference type="GO" id="GO:0046872">
    <property type="term" value="F:metal ion binding"/>
    <property type="evidence" value="ECO:0007669"/>
    <property type="project" value="InterPro"/>
</dbReference>
<dbReference type="FunFam" id="3.30.1490.20:FF:000020">
    <property type="entry name" value="Protein lysine acetyltransferase"/>
    <property type="match status" value="1"/>
</dbReference>
<dbReference type="InterPro" id="IPR003781">
    <property type="entry name" value="CoA-bd"/>
</dbReference>
<dbReference type="SMART" id="SM00881">
    <property type="entry name" value="CoA_binding"/>
    <property type="match status" value="1"/>
</dbReference>
<name>A0A6S7F851_9BURK</name>
<dbReference type="GO" id="GO:0043758">
    <property type="term" value="F:acetate-CoA ligase (ADP-forming) activity"/>
    <property type="evidence" value="ECO:0007669"/>
    <property type="project" value="InterPro"/>
</dbReference>
<evidence type="ECO:0000259" key="3">
    <source>
        <dbReference type="PROSITE" id="PS50975"/>
    </source>
</evidence>
<dbReference type="EC" id="6.2.1.34" evidence="4"/>
<dbReference type="GO" id="GO:0050563">
    <property type="term" value="F:trans-feruloyl-CoA synthase activity"/>
    <property type="evidence" value="ECO:0007669"/>
    <property type="project" value="UniProtKB-EC"/>
</dbReference>
<dbReference type="GO" id="GO:0005524">
    <property type="term" value="F:ATP binding"/>
    <property type="evidence" value="ECO:0007669"/>
    <property type="project" value="UniProtKB-UniRule"/>
</dbReference>
<organism evidence="4 5">
    <name type="scientific">Achromobacter insolitus</name>
    <dbReference type="NCBI Taxonomy" id="217204"/>
    <lineage>
        <taxon>Bacteria</taxon>
        <taxon>Pseudomonadati</taxon>
        <taxon>Pseudomonadota</taxon>
        <taxon>Betaproteobacteria</taxon>
        <taxon>Burkholderiales</taxon>
        <taxon>Alcaligenaceae</taxon>
        <taxon>Achromobacter</taxon>
    </lineage>
</organism>
<accession>A0A6S7F851</accession>
<evidence type="ECO:0000313" key="5">
    <source>
        <dbReference type="Proteomes" id="UP000494183"/>
    </source>
</evidence>
<gene>
    <name evidence="4" type="primary">FCS1_6</name>
    <name evidence="4" type="ORF">LMG6000_05513</name>
</gene>
<dbReference type="SUPFAM" id="SSF56059">
    <property type="entry name" value="Glutathione synthetase ATP-binding domain-like"/>
    <property type="match status" value="1"/>
</dbReference>
<dbReference type="Pfam" id="PF13607">
    <property type="entry name" value="Succ_CoA_lig"/>
    <property type="match status" value="1"/>
</dbReference>
<dbReference type="InterPro" id="IPR011761">
    <property type="entry name" value="ATP-grasp"/>
</dbReference>
<dbReference type="InterPro" id="IPR036291">
    <property type="entry name" value="NAD(P)-bd_dom_sf"/>
</dbReference>
<comment type="similarity">
    <text evidence="1">In the N-terminal section; belongs to the acetate CoA ligase alpha subunit family.</text>
</comment>
<dbReference type="RefSeq" id="WP_175201470.1">
    <property type="nucleotide sequence ID" value="NZ_CADILH010000011.1"/>
</dbReference>
<evidence type="ECO:0000256" key="2">
    <source>
        <dbReference type="PROSITE-ProRule" id="PRU00409"/>
    </source>
</evidence>
<dbReference type="Gene3D" id="3.40.50.261">
    <property type="entry name" value="Succinyl-CoA synthetase domains"/>
    <property type="match status" value="2"/>
</dbReference>
<dbReference type="SUPFAM" id="SSF52210">
    <property type="entry name" value="Succinyl-CoA synthetase domains"/>
    <property type="match status" value="2"/>
</dbReference>
<dbReference type="SUPFAM" id="SSF51735">
    <property type="entry name" value="NAD(P)-binding Rossmann-fold domains"/>
    <property type="match status" value="1"/>
</dbReference>
<sequence length="710" mass="74458">MKPFADLTRFINPRNVAVVGASARESSQGRRLYDNLVLHSSVPGEVYAVNPAYQEIGGRPCWPSISALPEAEIDVALIMINATLVLDALRQCVARGIPFAVVMTSGFSEAGTEGQRLEREIAELCQATGLHVYGPNCPGFVNVRDRLGMTFSPAFKDDLNAGSIGLATQGGGLGRNLLQGLSFGEGVGLWFSAGNEVDLEIPDFIAHMANDPKISVIALLMEGVKNGRRLTAALELARARNKPVVVLKVGRSEAGVRAAQSHTASVAGTAAVNSAVFRQFGAIEVDDLDQLLAASRLLTRITPKSGNGLCIYTFSGGTAALAADIAGAAGLPMAAFSPDTKAALRKLLPDFASMDNPVDTTADILRNPEASAACLRAICADSAVGTVLFPIPMDYGVITDGMAQAIATVAAETDTLIVPVWMSRRLGGGFQLLETAGLLPFLSLSDAISALSKAIPWKRPARAAAAAPRHGDGGATRGPRMLSEADAKSMLREAGLPIPEGRVVTSAEQAAREAEHLGFPVVMKVVSAQIAHKTEAGGVKLGIASAGAAREAYAAIHESVARRCPGAIVDGILVERMLPPGGREVLVGVHSDAAFGLVLTFGLGGIFVETIRDVAHRMVPLSREDARALLAEIRYAEMLDGVRGQAPADLAALEDLVLRISDFAWSHRDTLQEIELNPVWVGAEGQGAVPLDALIGLRQAAKSSLDPRPA</sequence>
<dbReference type="EMBL" id="CADILH010000011">
    <property type="protein sequence ID" value="CAB3937778.1"/>
    <property type="molecule type" value="Genomic_DNA"/>
</dbReference>
<dbReference type="Proteomes" id="UP000494183">
    <property type="component" value="Unassembled WGS sequence"/>
</dbReference>
<dbReference type="PANTHER" id="PTHR42793:SF4">
    <property type="entry name" value="BLL6376 PROTEIN"/>
    <property type="match status" value="1"/>
</dbReference>
<feature type="domain" description="ATP-grasp" evidence="3">
    <location>
        <begin position="488"/>
        <end position="524"/>
    </location>
</feature>
<dbReference type="AlphaFoldDB" id="A0A6S7F851"/>
<dbReference type="InterPro" id="IPR013815">
    <property type="entry name" value="ATP_grasp_subdomain_1"/>
</dbReference>
<dbReference type="PANTHER" id="PTHR42793">
    <property type="entry name" value="COA BINDING DOMAIN CONTAINING PROTEIN"/>
    <property type="match status" value="1"/>
</dbReference>
<dbReference type="Gene3D" id="3.30.1490.20">
    <property type="entry name" value="ATP-grasp fold, A domain"/>
    <property type="match status" value="1"/>
</dbReference>
<keyword evidence="5" id="KW-1185">Reference proteome</keyword>
<reference evidence="4 5" key="1">
    <citation type="submission" date="2020-04" db="EMBL/GenBank/DDBJ databases">
        <authorList>
            <person name="De Canck E."/>
        </authorList>
    </citation>
    <scope>NUCLEOTIDE SEQUENCE [LARGE SCALE GENOMIC DNA]</scope>
    <source>
        <strain evidence="4 5">LMG 6000</strain>
    </source>
</reference>